<comment type="similarity">
    <text evidence="2 7">Belongs to the ExbD/TolR family.</text>
</comment>
<proteinExistence type="inferred from homology"/>
<keyword evidence="4 7" id="KW-0812">Transmembrane</keyword>
<evidence type="ECO:0000256" key="4">
    <source>
        <dbReference type="ARBA" id="ARBA00022692"/>
    </source>
</evidence>
<evidence type="ECO:0000256" key="3">
    <source>
        <dbReference type="ARBA" id="ARBA00022475"/>
    </source>
</evidence>
<dbReference type="Pfam" id="PF02472">
    <property type="entry name" value="ExbD"/>
    <property type="match status" value="1"/>
</dbReference>
<dbReference type="Gene3D" id="3.30.420.270">
    <property type="match status" value="1"/>
</dbReference>
<keyword evidence="6" id="KW-0472">Membrane</keyword>
<evidence type="ECO:0000256" key="5">
    <source>
        <dbReference type="ARBA" id="ARBA00022989"/>
    </source>
</evidence>
<dbReference type="GO" id="GO:0022857">
    <property type="term" value="F:transmembrane transporter activity"/>
    <property type="evidence" value="ECO:0007669"/>
    <property type="project" value="InterPro"/>
</dbReference>
<name>A0A402D559_9BACT</name>
<keyword evidence="9" id="KW-1185">Reference proteome</keyword>
<sequence length="142" mass="15238">MEFKRRRELKRTKIEIIPMIDTIFFLLVFFMLSSLALTRLDGLPVNLPKAATATKQQANDLTVTIDKSKQIYVNKTPVTMATLGAALLAAAGPQADLNTASVVINADLTVPHGLVVGSIDEARKVGISRFSIATDPEAGNGS</sequence>
<organism evidence="8 9">
    <name type="scientific">Capsulimonas corticalis</name>
    <dbReference type="NCBI Taxonomy" id="2219043"/>
    <lineage>
        <taxon>Bacteria</taxon>
        <taxon>Bacillati</taxon>
        <taxon>Armatimonadota</taxon>
        <taxon>Armatimonadia</taxon>
        <taxon>Capsulimonadales</taxon>
        <taxon>Capsulimonadaceae</taxon>
        <taxon>Capsulimonas</taxon>
    </lineage>
</organism>
<protein>
    <submittedName>
        <fullName evidence="8">Biopolymer transporter ExbD</fullName>
    </submittedName>
</protein>
<dbReference type="KEGG" id="ccot:CCAX7_19380"/>
<evidence type="ECO:0000313" key="9">
    <source>
        <dbReference type="Proteomes" id="UP000287394"/>
    </source>
</evidence>
<evidence type="ECO:0000256" key="7">
    <source>
        <dbReference type="RuleBase" id="RU003879"/>
    </source>
</evidence>
<dbReference type="RefSeq" id="WP_218025764.1">
    <property type="nucleotide sequence ID" value="NZ_AP025739.1"/>
</dbReference>
<evidence type="ECO:0000313" key="8">
    <source>
        <dbReference type="EMBL" id="BDI29887.1"/>
    </source>
</evidence>
<dbReference type="Proteomes" id="UP000287394">
    <property type="component" value="Chromosome"/>
</dbReference>
<keyword evidence="7" id="KW-0653">Protein transport</keyword>
<comment type="subcellular location">
    <subcellularLocation>
        <location evidence="1">Cell membrane</location>
        <topology evidence="1">Single-pass membrane protein</topology>
    </subcellularLocation>
    <subcellularLocation>
        <location evidence="7">Cell membrane</location>
        <topology evidence="7">Single-pass type II membrane protein</topology>
    </subcellularLocation>
</comment>
<evidence type="ECO:0000256" key="1">
    <source>
        <dbReference type="ARBA" id="ARBA00004162"/>
    </source>
</evidence>
<dbReference type="AlphaFoldDB" id="A0A402D559"/>
<keyword evidence="5" id="KW-1133">Transmembrane helix</keyword>
<accession>A0A402D559</accession>
<dbReference type="PANTHER" id="PTHR30558:SF3">
    <property type="entry name" value="BIOPOLYMER TRANSPORT PROTEIN EXBD-RELATED"/>
    <property type="match status" value="1"/>
</dbReference>
<dbReference type="GO" id="GO:0005886">
    <property type="term" value="C:plasma membrane"/>
    <property type="evidence" value="ECO:0007669"/>
    <property type="project" value="UniProtKB-SubCell"/>
</dbReference>
<evidence type="ECO:0000256" key="6">
    <source>
        <dbReference type="ARBA" id="ARBA00023136"/>
    </source>
</evidence>
<evidence type="ECO:0000256" key="2">
    <source>
        <dbReference type="ARBA" id="ARBA00005811"/>
    </source>
</evidence>
<dbReference type="InterPro" id="IPR003400">
    <property type="entry name" value="ExbD"/>
</dbReference>
<gene>
    <name evidence="8" type="ORF">CCAX7_19380</name>
</gene>
<dbReference type="PANTHER" id="PTHR30558">
    <property type="entry name" value="EXBD MEMBRANE COMPONENT OF PMF-DRIVEN MACROMOLECULE IMPORT SYSTEM"/>
    <property type="match status" value="1"/>
</dbReference>
<reference evidence="8 9" key="1">
    <citation type="journal article" date="2019" name="Int. J. Syst. Evol. Microbiol.">
        <title>Capsulimonas corticalis gen. nov., sp. nov., an aerobic capsulated bacterium, of a novel bacterial order, Capsulimonadales ord. nov., of the class Armatimonadia of the phylum Armatimonadetes.</title>
        <authorList>
            <person name="Li J."/>
            <person name="Kudo C."/>
            <person name="Tonouchi A."/>
        </authorList>
    </citation>
    <scope>NUCLEOTIDE SEQUENCE [LARGE SCALE GENOMIC DNA]</scope>
    <source>
        <strain evidence="8 9">AX-7</strain>
    </source>
</reference>
<dbReference type="EMBL" id="AP025739">
    <property type="protein sequence ID" value="BDI29887.1"/>
    <property type="molecule type" value="Genomic_DNA"/>
</dbReference>
<keyword evidence="7" id="KW-0813">Transport</keyword>
<keyword evidence="3" id="KW-1003">Cell membrane</keyword>
<dbReference type="GO" id="GO:0015031">
    <property type="term" value="P:protein transport"/>
    <property type="evidence" value="ECO:0007669"/>
    <property type="project" value="UniProtKB-KW"/>
</dbReference>